<dbReference type="PROSITE" id="PS50043">
    <property type="entry name" value="HTH_LUXR_2"/>
    <property type="match status" value="1"/>
</dbReference>
<evidence type="ECO:0000313" key="6">
    <source>
        <dbReference type="Proteomes" id="UP000235116"/>
    </source>
</evidence>
<dbReference type="SUPFAM" id="SSF46894">
    <property type="entry name" value="C-terminal effector domain of the bipartite response regulators"/>
    <property type="match status" value="1"/>
</dbReference>
<dbReference type="SUPFAM" id="SSF52172">
    <property type="entry name" value="CheY-like"/>
    <property type="match status" value="1"/>
</dbReference>
<evidence type="ECO:0000256" key="1">
    <source>
        <dbReference type="ARBA" id="ARBA00023125"/>
    </source>
</evidence>
<evidence type="ECO:0000313" key="5">
    <source>
        <dbReference type="EMBL" id="AUM12660.1"/>
    </source>
</evidence>
<protein>
    <submittedName>
        <fullName evidence="5">Two-component system response regulator NarL</fullName>
    </submittedName>
</protein>
<accession>A0A2K9LK87</accession>
<keyword evidence="1" id="KW-0238">DNA-binding</keyword>
<dbReference type="PROSITE" id="PS50110">
    <property type="entry name" value="RESPONSE_REGULATORY"/>
    <property type="match status" value="1"/>
</dbReference>
<dbReference type="PANTHER" id="PTHR43214:SF38">
    <property type="entry name" value="NITRATE_NITRITE RESPONSE REGULATOR PROTEIN NARL"/>
    <property type="match status" value="1"/>
</dbReference>
<dbReference type="GO" id="GO:0006355">
    <property type="term" value="P:regulation of DNA-templated transcription"/>
    <property type="evidence" value="ECO:0007669"/>
    <property type="project" value="InterPro"/>
</dbReference>
<dbReference type="Pfam" id="PF00072">
    <property type="entry name" value="Response_reg"/>
    <property type="match status" value="1"/>
</dbReference>
<dbReference type="InterPro" id="IPR000792">
    <property type="entry name" value="Tscrpt_reg_LuxR_C"/>
</dbReference>
<dbReference type="PANTHER" id="PTHR43214">
    <property type="entry name" value="TWO-COMPONENT RESPONSE REGULATOR"/>
    <property type="match status" value="1"/>
</dbReference>
<name>A0A2K9LK87_9GAMM</name>
<dbReference type="GO" id="GO:0000160">
    <property type="term" value="P:phosphorelay signal transduction system"/>
    <property type="evidence" value="ECO:0007669"/>
    <property type="project" value="InterPro"/>
</dbReference>
<dbReference type="InterPro" id="IPR011006">
    <property type="entry name" value="CheY-like_superfamily"/>
</dbReference>
<dbReference type="PROSITE" id="PS00622">
    <property type="entry name" value="HTH_LUXR_1"/>
    <property type="match status" value="1"/>
</dbReference>
<feature type="modified residue" description="4-aspartylphosphate" evidence="2">
    <location>
        <position position="60"/>
    </location>
</feature>
<feature type="domain" description="Response regulatory" evidence="4">
    <location>
        <begin position="9"/>
        <end position="125"/>
    </location>
</feature>
<dbReference type="InterPro" id="IPR039420">
    <property type="entry name" value="WalR-like"/>
</dbReference>
<dbReference type="PRINTS" id="PR00038">
    <property type="entry name" value="HTHLUXR"/>
</dbReference>
<organism evidence="5 6">
    <name type="scientific">Ketobacter alkanivorans</name>
    <dbReference type="NCBI Taxonomy" id="1917421"/>
    <lineage>
        <taxon>Bacteria</taxon>
        <taxon>Pseudomonadati</taxon>
        <taxon>Pseudomonadota</taxon>
        <taxon>Gammaproteobacteria</taxon>
        <taxon>Pseudomonadales</taxon>
        <taxon>Ketobacteraceae</taxon>
        <taxon>Ketobacter</taxon>
    </lineage>
</organism>
<dbReference type="SMART" id="SM00448">
    <property type="entry name" value="REC"/>
    <property type="match status" value="1"/>
</dbReference>
<dbReference type="InterPro" id="IPR001789">
    <property type="entry name" value="Sig_transdc_resp-reg_receiver"/>
</dbReference>
<gene>
    <name evidence="5" type="ORF">Kalk_09645</name>
</gene>
<keyword evidence="2" id="KW-0597">Phosphoprotein</keyword>
<evidence type="ECO:0000259" key="4">
    <source>
        <dbReference type="PROSITE" id="PS50110"/>
    </source>
</evidence>
<dbReference type="OrthoDB" id="9796655at2"/>
<reference evidence="6" key="1">
    <citation type="submission" date="2017-08" db="EMBL/GenBank/DDBJ databases">
        <title>Direct submision.</title>
        <authorList>
            <person name="Kim S.-J."/>
            <person name="Rhee S.-K."/>
        </authorList>
    </citation>
    <scope>NUCLEOTIDE SEQUENCE [LARGE SCALE GENOMIC DNA]</scope>
    <source>
        <strain evidence="6">GI5</strain>
    </source>
</reference>
<dbReference type="CDD" id="cd06170">
    <property type="entry name" value="LuxR_C_like"/>
    <property type="match status" value="1"/>
</dbReference>
<feature type="domain" description="HTH luxR-type" evidence="3">
    <location>
        <begin position="150"/>
        <end position="215"/>
    </location>
</feature>
<dbReference type="SMART" id="SM00421">
    <property type="entry name" value="HTH_LUXR"/>
    <property type="match status" value="1"/>
</dbReference>
<dbReference type="AlphaFoldDB" id="A0A2K9LK87"/>
<dbReference type="Pfam" id="PF00196">
    <property type="entry name" value="GerE"/>
    <property type="match status" value="1"/>
</dbReference>
<keyword evidence="6" id="KW-1185">Reference proteome</keyword>
<dbReference type="Proteomes" id="UP000235116">
    <property type="component" value="Chromosome"/>
</dbReference>
<proteinExistence type="predicted"/>
<dbReference type="Gene3D" id="3.40.50.2300">
    <property type="match status" value="1"/>
</dbReference>
<dbReference type="InterPro" id="IPR016032">
    <property type="entry name" value="Sig_transdc_resp-reg_C-effctor"/>
</dbReference>
<dbReference type="NCBIfam" id="NF007935">
    <property type="entry name" value="PRK10651.1"/>
    <property type="match status" value="1"/>
</dbReference>
<dbReference type="EMBL" id="CP022684">
    <property type="protein sequence ID" value="AUM12660.1"/>
    <property type="molecule type" value="Genomic_DNA"/>
</dbReference>
<dbReference type="GO" id="GO:0003677">
    <property type="term" value="F:DNA binding"/>
    <property type="evidence" value="ECO:0007669"/>
    <property type="project" value="UniProtKB-KW"/>
</dbReference>
<dbReference type="KEGG" id="kak:Kalk_09645"/>
<sequence length="216" mass="23724">MMLQKSALTVLVVDDHPLLRKGVVDLLTLEDEIIPVGEASDGIDAVRKAQELEPDLILLDLNMPGMNGIETIRALRNAGVDSRILLFTVSDSEFDVLSAFREGADGYLLKDVEPEALINSIKKAAKGITTVSPELVDILTSAIKSRDGQHDSELDDLTDREKEVLTHVAHGLSNKMIARELDIAEGTVKVHVKRLLKKLGMRSRVEAAVWLTKLND</sequence>
<evidence type="ECO:0000256" key="2">
    <source>
        <dbReference type="PROSITE-ProRule" id="PRU00169"/>
    </source>
</evidence>
<evidence type="ECO:0000259" key="3">
    <source>
        <dbReference type="PROSITE" id="PS50043"/>
    </source>
</evidence>